<evidence type="ECO:0000313" key="2">
    <source>
        <dbReference type="EMBL" id="SDP79723.1"/>
    </source>
</evidence>
<dbReference type="Proteomes" id="UP000199691">
    <property type="component" value="Unassembled WGS sequence"/>
</dbReference>
<dbReference type="EMBL" id="FNIX01000015">
    <property type="protein sequence ID" value="SDP79723.1"/>
    <property type="molecule type" value="Genomic_DNA"/>
</dbReference>
<name>A0A1H0VMX0_9PSEU</name>
<keyword evidence="3" id="KW-1185">Reference proteome</keyword>
<proteinExistence type="predicted"/>
<dbReference type="AlphaFoldDB" id="A0A1H0VMX0"/>
<organism evidence="2 3">
    <name type="scientific">Lentzea jiangxiensis</name>
    <dbReference type="NCBI Taxonomy" id="641025"/>
    <lineage>
        <taxon>Bacteria</taxon>
        <taxon>Bacillati</taxon>
        <taxon>Actinomycetota</taxon>
        <taxon>Actinomycetes</taxon>
        <taxon>Pseudonocardiales</taxon>
        <taxon>Pseudonocardiaceae</taxon>
        <taxon>Lentzea</taxon>
    </lineage>
</organism>
<evidence type="ECO:0000256" key="1">
    <source>
        <dbReference type="SAM" id="MobiDB-lite"/>
    </source>
</evidence>
<feature type="compositionally biased region" description="Basic residues" evidence="1">
    <location>
        <begin position="123"/>
        <end position="138"/>
    </location>
</feature>
<accession>A0A1H0VMX0</accession>
<reference evidence="3" key="1">
    <citation type="submission" date="2016-10" db="EMBL/GenBank/DDBJ databases">
        <authorList>
            <person name="Varghese N."/>
            <person name="Submissions S."/>
        </authorList>
    </citation>
    <scope>NUCLEOTIDE SEQUENCE [LARGE SCALE GENOMIC DNA]</scope>
    <source>
        <strain evidence="3">CGMCC 4.6609</strain>
    </source>
</reference>
<gene>
    <name evidence="2" type="ORF">SAMN05421507_1157</name>
</gene>
<evidence type="ECO:0000313" key="3">
    <source>
        <dbReference type="Proteomes" id="UP000199691"/>
    </source>
</evidence>
<feature type="region of interest" description="Disordered" evidence="1">
    <location>
        <begin position="187"/>
        <end position="238"/>
    </location>
</feature>
<feature type="compositionally biased region" description="Basic residues" evidence="1">
    <location>
        <begin position="227"/>
        <end position="238"/>
    </location>
</feature>
<feature type="compositionally biased region" description="Basic and acidic residues" evidence="1">
    <location>
        <begin position="200"/>
        <end position="226"/>
    </location>
</feature>
<sequence length="303" mass="33348">MGLRSGGSSASFRRCQRKVNRAVVDAGIPLVRDGSGVVRRNLFGRPAHSVTSTQVLCGPAGWRSRMIQQDVVRASSRRDLPLKRNLLADLSAARLTRGATASGGSDHGDGSRQIRPGPAPVQPRRRCDRTTRRGRRQPRTSAGVRAASPAAVQCGGAGLRNLTATWLDCLPCKRFTTRATLPQRVVRQVQRDGTGQLGRPRGEEEPVVDHVDETFDPQESKHSVDRRSRRRLQHGQRFGRRGAVRCGRGVVGSERRVHSGKRVLVLRQLGDQGFLLVHQLPRNMRVTVSSHCGFPQEPAWALV</sequence>
<protein>
    <submittedName>
        <fullName evidence="2">Uncharacterized protein</fullName>
    </submittedName>
</protein>
<feature type="region of interest" description="Disordered" evidence="1">
    <location>
        <begin position="98"/>
        <end position="148"/>
    </location>
</feature>